<dbReference type="PANTHER" id="PTHR33121">
    <property type="entry name" value="CYCLIC DI-GMP PHOSPHODIESTERASE PDEF"/>
    <property type="match status" value="1"/>
</dbReference>
<dbReference type="RefSeq" id="WP_168448811.1">
    <property type="nucleotide sequence ID" value="NZ_JAAWWK010000001.1"/>
</dbReference>
<dbReference type="SMART" id="SM00065">
    <property type="entry name" value="GAF"/>
    <property type="match status" value="1"/>
</dbReference>
<dbReference type="PROSITE" id="PS50883">
    <property type="entry name" value="EAL"/>
    <property type="match status" value="1"/>
</dbReference>
<keyword evidence="3" id="KW-1185">Reference proteome</keyword>
<dbReference type="Proteomes" id="UP000765845">
    <property type="component" value="Unassembled WGS sequence"/>
</dbReference>
<comment type="caution">
    <text evidence="2">The sequence shown here is derived from an EMBL/GenBank/DDBJ whole genome shotgun (WGS) entry which is preliminary data.</text>
</comment>
<reference evidence="2 3" key="1">
    <citation type="submission" date="2020-04" db="EMBL/GenBank/DDBJ databases">
        <authorList>
            <person name="Yoon J."/>
        </authorList>
    </citation>
    <scope>NUCLEOTIDE SEQUENCE [LARGE SCALE GENOMIC DNA]</scope>
    <source>
        <strain evidence="2 3">KMU-166</strain>
    </source>
</reference>
<dbReference type="PANTHER" id="PTHR33121:SF79">
    <property type="entry name" value="CYCLIC DI-GMP PHOSPHODIESTERASE PDED-RELATED"/>
    <property type="match status" value="1"/>
</dbReference>
<organism evidence="2 3">
    <name type="scientific">Spongiibacter thalassae</name>
    <dbReference type="NCBI Taxonomy" id="2721624"/>
    <lineage>
        <taxon>Bacteria</taxon>
        <taxon>Pseudomonadati</taxon>
        <taxon>Pseudomonadota</taxon>
        <taxon>Gammaproteobacteria</taxon>
        <taxon>Cellvibrionales</taxon>
        <taxon>Spongiibacteraceae</taxon>
        <taxon>Spongiibacter</taxon>
    </lineage>
</organism>
<dbReference type="Gene3D" id="3.20.20.450">
    <property type="entry name" value="EAL domain"/>
    <property type="match status" value="1"/>
</dbReference>
<evidence type="ECO:0000259" key="1">
    <source>
        <dbReference type="PROSITE" id="PS50883"/>
    </source>
</evidence>
<evidence type="ECO:0000313" key="2">
    <source>
        <dbReference type="EMBL" id="NKI16284.1"/>
    </source>
</evidence>
<dbReference type="InterPro" id="IPR029016">
    <property type="entry name" value="GAF-like_dom_sf"/>
</dbReference>
<dbReference type="Pfam" id="PF01590">
    <property type="entry name" value="GAF"/>
    <property type="match status" value="1"/>
</dbReference>
<dbReference type="SUPFAM" id="SSF55781">
    <property type="entry name" value="GAF domain-like"/>
    <property type="match status" value="1"/>
</dbReference>
<feature type="domain" description="EAL" evidence="1">
    <location>
        <begin position="352"/>
        <end position="607"/>
    </location>
</feature>
<dbReference type="InterPro" id="IPR035919">
    <property type="entry name" value="EAL_sf"/>
</dbReference>
<dbReference type="InterPro" id="IPR003018">
    <property type="entry name" value="GAF"/>
</dbReference>
<protein>
    <submittedName>
        <fullName evidence="2">EAL domain-containing protein</fullName>
    </submittedName>
</protein>
<accession>A0ABX1GDE7</accession>
<dbReference type="CDD" id="cd01948">
    <property type="entry name" value="EAL"/>
    <property type="match status" value="1"/>
</dbReference>
<name>A0ABX1GDE7_9GAMM</name>
<dbReference type="Pfam" id="PF00563">
    <property type="entry name" value="EAL"/>
    <property type="match status" value="1"/>
</dbReference>
<sequence length="614" mass="69758">MAEFMEGYQQRKGAVVAPFHPKEVARLKALRDLGILDTPQEGRFDAITRMVASAFDAPMVMVSLVDEDRQWFKSCVGLNVREMTRDLAFCAHTILENRALIVEDTLVDPRFIDHPLVRGEPYVRFYAGIPIYSQEGLPLGTLCLIDDKPRHFNIAQEQQLQAYARLVEIELTMAPLLRRDRQVYKSMALLDAQTGFANKDGLFVTVEEVLRDDYRQQHCAVMSVRLHPPRRADQSVLAKSHEALLSLPLDFSPLGEEHNYFVARSDEREISILYFYEAELDSDELYSTMTRVLDNDNIDKNHEGGISCCWIEHVGRFGSANELYQYIDSFHLRHRGRDEASASLIHQRLSVRHRLRSHLPRALSETGISVFYQPKVYAESLELAGLEALMRWQDTAVDGVSPLDILDVADDMGIQGELAQYLLKTTLSQVSIWHHAGLLEGLRVSINVASEQLCADDFPNMVETLLDEFQMPGEVLEFEILERSLIEDMELASYNINLIRKRGVTFALDDFGTGYSALSYLNAIQLDSLKIDRSFIVAMGLERKSAALVSSIITLAQNADLEVIAEGVETDEQRNTLCRFGCDVLQGYLMDPAINAVEASKRLRERDYYRRDLH</sequence>
<dbReference type="InterPro" id="IPR001633">
    <property type="entry name" value="EAL_dom"/>
</dbReference>
<gene>
    <name evidence="2" type="ORF">HCU74_02510</name>
</gene>
<dbReference type="EMBL" id="JAAWWK010000001">
    <property type="protein sequence ID" value="NKI16284.1"/>
    <property type="molecule type" value="Genomic_DNA"/>
</dbReference>
<dbReference type="InterPro" id="IPR050706">
    <property type="entry name" value="Cyclic-di-GMP_PDE-like"/>
</dbReference>
<proteinExistence type="predicted"/>
<dbReference type="Gene3D" id="3.30.450.40">
    <property type="match status" value="1"/>
</dbReference>
<dbReference type="SUPFAM" id="SSF141868">
    <property type="entry name" value="EAL domain-like"/>
    <property type="match status" value="1"/>
</dbReference>
<evidence type="ECO:0000313" key="3">
    <source>
        <dbReference type="Proteomes" id="UP000765845"/>
    </source>
</evidence>
<dbReference type="SMART" id="SM00052">
    <property type="entry name" value="EAL"/>
    <property type="match status" value="1"/>
</dbReference>